<dbReference type="PROSITE" id="PS00058">
    <property type="entry name" value="DNA_MISMATCH_REPAIR_1"/>
    <property type="match status" value="1"/>
</dbReference>
<gene>
    <name evidence="6" type="ORF">DBR06_SOUSAS5810070</name>
</gene>
<name>A0A484GQZ5_SOUCH</name>
<dbReference type="InterPro" id="IPR020568">
    <property type="entry name" value="Ribosomal_Su5_D2-typ_SF"/>
</dbReference>
<evidence type="ECO:0000313" key="7">
    <source>
        <dbReference type="Proteomes" id="UP000295264"/>
    </source>
</evidence>
<evidence type="ECO:0000256" key="2">
    <source>
        <dbReference type="ARBA" id="ARBA00022763"/>
    </source>
</evidence>
<dbReference type="GO" id="GO:0140664">
    <property type="term" value="F:ATP-dependent DNA damage sensor activity"/>
    <property type="evidence" value="ECO:0007669"/>
    <property type="project" value="InterPro"/>
</dbReference>
<dbReference type="FunFam" id="3.30.565.10:FF:000031">
    <property type="entry name" value="DNA mismatch repair protein Mlh3"/>
    <property type="match status" value="1"/>
</dbReference>
<feature type="region of interest" description="Disordered" evidence="3">
    <location>
        <begin position="1008"/>
        <end position="1039"/>
    </location>
</feature>
<dbReference type="Gene3D" id="3.30.230.10">
    <property type="match status" value="1"/>
</dbReference>
<dbReference type="Pfam" id="PF01119">
    <property type="entry name" value="DNA_mis_repair"/>
    <property type="match status" value="1"/>
</dbReference>
<dbReference type="GO" id="GO:0032300">
    <property type="term" value="C:mismatch repair complex"/>
    <property type="evidence" value="ECO:0007669"/>
    <property type="project" value="InterPro"/>
</dbReference>
<dbReference type="InterPro" id="IPR036890">
    <property type="entry name" value="HATPase_C_sf"/>
</dbReference>
<feature type="compositionally biased region" description="Polar residues" evidence="3">
    <location>
        <begin position="970"/>
        <end position="979"/>
    </location>
</feature>
<proteinExistence type="inferred from homology"/>
<organism evidence="6 7">
    <name type="scientific">Sousa chinensis</name>
    <name type="common">Indo-pacific humpbacked dolphin</name>
    <name type="synonym">Steno chinensis</name>
    <dbReference type="NCBI Taxonomy" id="103600"/>
    <lineage>
        <taxon>Eukaryota</taxon>
        <taxon>Metazoa</taxon>
        <taxon>Chordata</taxon>
        <taxon>Craniata</taxon>
        <taxon>Vertebrata</taxon>
        <taxon>Euteleostomi</taxon>
        <taxon>Mammalia</taxon>
        <taxon>Eutheria</taxon>
        <taxon>Laurasiatheria</taxon>
        <taxon>Artiodactyla</taxon>
        <taxon>Whippomorpha</taxon>
        <taxon>Cetacea</taxon>
        <taxon>Odontoceti</taxon>
        <taxon>Delphinidae</taxon>
        <taxon>Sousa</taxon>
    </lineage>
</organism>
<feature type="non-terminal residue" evidence="6">
    <location>
        <position position="1637"/>
    </location>
</feature>
<dbReference type="Pfam" id="PF08676">
    <property type="entry name" value="MutL_C"/>
    <property type="match status" value="1"/>
</dbReference>
<dbReference type="CDD" id="cd03486">
    <property type="entry name" value="MutL_Trans_MLH3"/>
    <property type="match status" value="1"/>
</dbReference>
<dbReference type="Gene3D" id="3.30.1540.20">
    <property type="entry name" value="MutL, C-terminal domain, dimerisation subdomain"/>
    <property type="match status" value="1"/>
</dbReference>
<comment type="similarity">
    <text evidence="1">Belongs to the DNA mismatch repair MutL/HexB family.</text>
</comment>
<dbReference type="CDD" id="cd16926">
    <property type="entry name" value="HATPase_MutL-MLH-PMS-like"/>
    <property type="match status" value="1"/>
</dbReference>
<dbReference type="GO" id="GO:0016887">
    <property type="term" value="F:ATP hydrolysis activity"/>
    <property type="evidence" value="ECO:0007669"/>
    <property type="project" value="InterPro"/>
</dbReference>
<reference evidence="6 7" key="1">
    <citation type="journal article" date="2018" name="Genomics">
        <title>Molecular footprints of inshore aquatic adaptation in Indo-Pacific humpback dolphin (Sousa chinensis).</title>
        <authorList>
            <person name="Ming Y."/>
            <person name="Jian J."/>
            <person name="Yu F."/>
            <person name="Yu X."/>
            <person name="Wang J."/>
            <person name="Liu W."/>
        </authorList>
    </citation>
    <scope>NUCLEOTIDE SEQUENCE [LARGE SCALE GENOMIC DNA]</scope>
    <source>
        <strain evidence="6">MY-2018</strain>
        <tissue evidence="6">Skin</tissue>
    </source>
</reference>
<feature type="compositionally biased region" description="Polar residues" evidence="3">
    <location>
        <begin position="1020"/>
        <end position="1029"/>
    </location>
</feature>
<dbReference type="SMART" id="SM01340">
    <property type="entry name" value="DNA_mis_repair"/>
    <property type="match status" value="1"/>
</dbReference>
<dbReference type="SUPFAM" id="SSF55874">
    <property type="entry name" value="ATPase domain of HSP90 chaperone/DNA topoisomerase II/histidine kinase"/>
    <property type="match status" value="1"/>
</dbReference>
<evidence type="ECO:0000259" key="5">
    <source>
        <dbReference type="SMART" id="SM01340"/>
    </source>
</evidence>
<dbReference type="Proteomes" id="UP000295264">
    <property type="component" value="Unassembled WGS sequence"/>
</dbReference>
<feature type="region of interest" description="Disordered" evidence="3">
    <location>
        <begin position="960"/>
        <end position="994"/>
    </location>
</feature>
<dbReference type="Gene3D" id="3.30.565.10">
    <property type="entry name" value="Histidine kinase-like ATPase, C-terminal domain"/>
    <property type="match status" value="1"/>
</dbReference>
<dbReference type="InterPro" id="IPR013507">
    <property type="entry name" value="DNA_mismatch_S5_2-like"/>
</dbReference>
<feature type="domain" description="MutL C-terminal dimerisation" evidence="4">
    <location>
        <begin position="1271"/>
        <end position="1444"/>
    </location>
</feature>
<keyword evidence="2" id="KW-0227">DNA damage</keyword>
<dbReference type="PANTHER" id="PTHR10073:SF47">
    <property type="entry name" value="DNA MISMATCH REPAIR PROTEIN MLH3"/>
    <property type="match status" value="1"/>
</dbReference>
<evidence type="ECO:0000259" key="4">
    <source>
        <dbReference type="SMART" id="SM00853"/>
    </source>
</evidence>
<dbReference type="PANTHER" id="PTHR10073">
    <property type="entry name" value="DNA MISMATCH REPAIR PROTEIN MLH, PMS, MUTL"/>
    <property type="match status" value="1"/>
</dbReference>
<accession>A0A484GQZ5</accession>
<dbReference type="InterPro" id="IPR037198">
    <property type="entry name" value="MutL_C_sf"/>
</dbReference>
<evidence type="ECO:0000313" key="6">
    <source>
        <dbReference type="EMBL" id="TEA38125.1"/>
    </source>
</evidence>
<dbReference type="GO" id="GO:0030983">
    <property type="term" value="F:mismatched DNA binding"/>
    <property type="evidence" value="ECO:0007669"/>
    <property type="project" value="InterPro"/>
</dbReference>
<dbReference type="InterPro" id="IPR002099">
    <property type="entry name" value="MutL/Mlh/PMS"/>
</dbReference>
<evidence type="ECO:0000256" key="1">
    <source>
        <dbReference type="ARBA" id="ARBA00006082"/>
    </source>
</evidence>
<dbReference type="InterPro" id="IPR042120">
    <property type="entry name" value="MutL_C_dimsub"/>
</dbReference>
<protein>
    <recommendedName>
        <fullName evidence="8">DNA mismatch repair protein Mlh3</fullName>
    </recommendedName>
</protein>
<sequence>MSTEAGNTWCACALGCQGLEGILGGAAEKRMLAGSRVREPRVHEPCEPTCARPASEAAIISSQKREPVPGFLTSFLPAMIKCLSVEVQARLRSGLAICSLGQCVEELALNSIDAEAKCVAVRVNMETFQVQVIDNGFGMGSDDVDKVGNRYFTSKCDSVQDLENPRFYGFRGEALASIADMASAVEISSKKNKSMKTFVKLFQNGKVLKACEADLTRPSAGTTVTVYNLFYQLPVRRKCMDPRLEFEKVRQRIEALSLMHPSISFSLRNDVSGSMVLQLPKTKDICSRFCQIYGLGKSQKLREIDFKYKEFELSGYISSEAHYNKNMQFLFVNKRLVLRTKLHKLIDFLLRKESIICKPKNGSASRQTNSSPRPRSSPELHGIYVINMQCHFCEYDVCLEPAKTLIEFQNWDTVLVCIQEGVKMFLKKEKLFVELSSEDLKEFSEENEFSLFSATLQKQVSSDEKCDQVNFQEACNNIFDSCEMFNLQSKAVKRKAPVENISTQNSRDLEAIRKKTNDSFLYTYKSDGPAHSKMESSLQNEDSACSESRILEQETAEASESGANEKHKKSCLELNSSENPCGASSEMSASPFQTLYHFEASGEGLEIQKVSTTANGMAANILKNNRIQNQPERFKDATEMGCQPLPVETTFSGAHGAQREEKRKEEPSNCGRINVFSYGQVKLCSTGFITHVVQNEQTKSTETEHLCNNYVQPGFVSAKETFGNRTCHSFETPNTKDLTTTLSKEFAQLPNKRLCRTNISYGLENKPIETYKNFAIFQESSKKLYTGCLPPDTSSFTWGRHGSNGSKNTGKLICSAKPIAHKKLSLSSQLGSLEKFKRQYGKVKNPPNTEVEESITSEITTDLSPQVEPDILWKDQNHLDNSGICKITTMKHDDSNSSCQPVSHMFYSEKLPFSKEDSCLEEQMPCLRESPIPLQELSHFNRKPLDVEKSPESLAFKLSRLKGSERETQTMEMTSHFNELSQSDSSRKDSDLSSGLTLDSCKLFKNEHKKTESGDIPVSDSVTQGNPFNKDSETHANRNTTENAVMSETPLVLPYDHSTVIGKDSDVLIASEQQIGSPNSPSRMLVRHGEDSTAGQNGTCCQSEESIARTCSENEESNTCSLDWQQHFDVALGRMVYVNKLTGLSTFTAPTEDVRAACTKDLTTMAVDVLLENGSQYRCHPFRSDLVLPFLPRAREERTVMRQNNRATGDGAVGPESLQSLFSEWDNPVFARYPEVAVDVSSGQAESLAVKIHNILYPYRFTKEMIHSMQVLQQVDNKFIACVMSTRTEENGEAGGNLLVLVDQHAAHERIRLEQLTIGSYEKQQPQGSGRKKLLSSTISPPLEITVTEEQRRLLSCYHKNLEDLGLEIIFPDTSDSLVLVGKVPLCFVEREASELRRGRSTVTKSIVELLQTTGGIQGTLPLTVQKVLASQACHGAIKFNDDLSLEESCRLIEALSWCQLPFQCAHGRPSMLPLADIDHLEQDKQIKPNLAKLRRMAQAWHLFGKAEGCDTGQSLQASAPPFSPCSLKTCWVVFHQAYSWIILRRITADKEKQGPGWNRATIKHCSSQVQAHKGRWLELAPQVARSSGASACPREELSAPAPLCHELVDHMKILETGPLTRHLNMLGLDLCGLYTW</sequence>
<dbReference type="InterPro" id="IPR038973">
    <property type="entry name" value="MutL/Mlh/Pms-like"/>
</dbReference>
<dbReference type="SUPFAM" id="SSF54211">
    <property type="entry name" value="Ribosomal protein S5 domain 2-like"/>
    <property type="match status" value="1"/>
</dbReference>
<dbReference type="InterPro" id="IPR014762">
    <property type="entry name" value="DNA_mismatch_repair_CS"/>
</dbReference>
<dbReference type="InterPro" id="IPR042121">
    <property type="entry name" value="MutL_C_regsub"/>
</dbReference>
<dbReference type="InterPro" id="IPR014790">
    <property type="entry name" value="MutL_C"/>
</dbReference>
<dbReference type="NCBIfam" id="TIGR00585">
    <property type="entry name" value="mutl"/>
    <property type="match status" value="1"/>
</dbReference>
<dbReference type="Pfam" id="PF13589">
    <property type="entry name" value="HATPase_c_3"/>
    <property type="match status" value="1"/>
</dbReference>
<dbReference type="FunFam" id="3.30.1370.100:FF:000003">
    <property type="entry name" value="DNA mismatch repair protein Mlh3"/>
    <property type="match status" value="1"/>
</dbReference>
<keyword evidence="7" id="KW-1185">Reference proteome</keyword>
<dbReference type="GO" id="GO:0006298">
    <property type="term" value="P:mismatch repair"/>
    <property type="evidence" value="ECO:0007669"/>
    <property type="project" value="InterPro"/>
</dbReference>
<dbReference type="FunFam" id="3.30.1540.20:FF:000005">
    <property type="entry name" value="MutL homolog 3"/>
    <property type="match status" value="1"/>
</dbReference>
<dbReference type="SUPFAM" id="SSF118116">
    <property type="entry name" value="DNA mismatch repair protein MutL"/>
    <property type="match status" value="1"/>
</dbReference>
<dbReference type="GO" id="GO:0005524">
    <property type="term" value="F:ATP binding"/>
    <property type="evidence" value="ECO:0007669"/>
    <property type="project" value="InterPro"/>
</dbReference>
<dbReference type="Gene3D" id="3.30.1370.100">
    <property type="entry name" value="MutL, C-terminal domain, regulatory subdomain"/>
    <property type="match status" value="1"/>
</dbReference>
<dbReference type="FunFam" id="3.30.230.10:FF:000028">
    <property type="entry name" value="DNA mismatch repair protein Mlh3"/>
    <property type="match status" value="1"/>
</dbReference>
<feature type="region of interest" description="Disordered" evidence="3">
    <location>
        <begin position="552"/>
        <end position="571"/>
    </location>
</feature>
<evidence type="ECO:0008006" key="8">
    <source>
        <dbReference type="Google" id="ProtNLM"/>
    </source>
</evidence>
<dbReference type="InterPro" id="IPR014721">
    <property type="entry name" value="Ribsml_uS5_D2-typ_fold_subgr"/>
</dbReference>
<feature type="region of interest" description="Disordered" evidence="3">
    <location>
        <begin position="1075"/>
        <end position="1099"/>
    </location>
</feature>
<feature type="domain" description="DNA mismatch repair protein S5" evidence="5">
    <location>
        <begin position="289"/>
        <end position="427"/>
    </location>
</feature>
<dbReference type="EMBL" id="QWLN02004805">
    <property type="protein sequence ID" value="TEA38125.1"/>
    <property type="molecule type" value="Genomic_DNA"/>
</dbReference>
<dbReference type="SMART" id="SM00853">
    <property type="entry name" value="MutL_C"/>
    <property type="match status" value="1"/>
</dbReference>
<evidence type="ECO:0000256" key="3">
    <source>
        <dbReference type="SAM" id="MobiDB-lite"/>
    </source>
</evidence>
<comment type="caution">
    <text evidence="6">The sequence shown here is derived from an EMBL/GenBank/DDBJ whole genome shotgun (WGS) entry which is preliminary data.</text>
</comment>